<proteinExistence type="predicted"/>
<dbReference type="Proteomes" id="UP000023758">
    <property type="component" value="Unassembled WGS sequence"/>
</dbReference>
<dbReference type="AlphaFoldDB" id="A0A022VTB7"/>
<feature type="region of interest" description="Disordered" evidence="1">
    <location>
        <begin position="1"/>
        <end position="22"/>
    </location>
</feature>
<sequence length="166" mass="17834">MESQQASGTVSKPSPTSQKTFYKTPSHFEQIIGYYRGVRHGQRIFISGTTAVNPNKASSAAEPPQVLFPGDAKKQTIAAFEECLRAVTSLGGNGVQSVVRVRMFVGRHEDCGAVGEAFTEIFGDQKSNANNTNAEIGTAATMLVVQNGFINRDMMVEVEVDAMAAE</sequence>
<dbReference type="PANTHER" id="PTHR43857">
    <property type="entry name" value="BLR7761 PROTEIN"/>
    <property type="match status" value="1"/>
</dbReference>
<evidence type="ECO:0008006" key="3">
    <source>
        <dbReference type="Google" id="ProtNLM"/>
    </source>
</evidence>
<dbReference type="InterPro" id="IPR006175">
    <property type="entry name" value="YjgF/YER057c/UK114"/>
</dbReference>
<accession>A0A022VTB7</accession>
<dbReference type="Pfam" id="PF01042">
    <property type="entry name" value="Ribonuc_L-PSP"/>
    <property type="match status" value="1"/>
</dbReference>
<dbReference type="HOGENOM" id="CLU_100715_5_2_1"/>
<dbReference type="Gene3D" id="3.30.1330.40">
    <property type="entry name" value="RutC-like"/>
    <property type="match status" value="1"/>
</dbReference>
<organism evidence="2">
    <name type="scientific">Trichophyton rubrum CBS 288.86</name>
    <dbReference type="NCBI Taxonomy" id="1215330"/>
    <lineage>
        <taxon>Eukaryota</taxon>
        <taxon>Fungi</taxon>
        <taxon>Dikarya</taxon>
        <taxon>Ascomycota</taxon>
        <taxon>Pezizomycotina</taxon>
        <taxon>Eurotiomycetes</taxon>
        <taxon>Eurotiomycetidae</taxon>
        <taxon>Onygenales</taxon>
        <taxon>Arthrodermataceae</taxon>
        <taxon>Trichophyton</taxon>
    </lineage>
</organism>
<reference evidence="2" key="1">
    <citation type="submission" date="2014-02" db="EMBL/GenBank/DDBJ databases">
        <title>The Genome Sequence of Trichophyton rubrum (morphotype fischeri) CBS 288.86.</title>
        <authorList>
            <consortium name="The Broad Institute Genomics Platform"/>
            <person name="Cuomo C.A."/>
            <person name="White T.C."/>
            <person name="Graser Y."/>
            <person name="Martinez-Rossi N."/>
            <person name="Heitman J."/>
            <person name="Young S.K."/>
            <person name="Zeng Q."/>
            <person name="Gargeya S."/>
            <person name="Abouelleil A."/>
            <person name="Alvarado L."/>
            <person name="Chapman S.B."/>
            <person name="Gainer-Dewar J."/>
            <person name="Goldberg J."/>
            <person name="Griggs A."/>
            <person name="Gujja S."/>
            <person name="Hansen M."/>
            <person name="Howarth C."/>
            <person name="Imamovic A."/>
            <person name="Larimer J."/>
            <person name="Martinez D."/>
            <person name="Murphy C."/>
            <person name="Pearson M.D."/>
            <person name="Persinoti G."/>
            <person name="Poon T."/>
            <person name="Priest M."/>
            <person name="Roberts A.D."/>
            <person name="Saif S."/>
            <person name="Shea T.D."/>
            <person name="Sykes S.N."/>
            <person name="Wortman J."/>
            <person name="Nusbaum C."/>
            <person name="Birren B."/>
        </authorList>
    </citation>
    <scope>NUCLEOTIDE SEQUENCE [LARGE SCALE GENOMIC DNA]</scope>
    <source>
        <strain evidence="2">CBS 288.86</strain>
    </source>
</reference>
<evidence type="ECO:0000313" key="2">
    <source>
        <dbReference type="EMBL" id="EZF49174.1"/>
    </source>
</evidence>
<dbReference type="EMBL" id="KK207909">
    <property type="protein sequence ID" value="EZF49174.1"/>
    <property type="molecule type" value="Genomic_DNA"/>
</dbReference>
<gene>
    <name evidence="2" type="ORF">H103_07296</name>
</gene>
<evidence type="ECO:0000256" key="1">
    <source>
        <dbReference type="SAM" id="MobiDB-lite"/>
    </source>
</evidence>
<dbReference type="InterPro" id="IPR035959">
    <property type="entry name" value="RutC-like_sf"/>
</dbReference>
<dbReference type="OrthoDB" id="686384at2759"/>
<dbReference type="PANTHER" id="PTHR43857:SF1">
    <property type="entry name" value="YJGH FAMILY PROTEIN"/>
    <property type="match status" value="1"/>
</dbReference>
<dbReference type="SUPFAM" id="SSF55298">
    <property type="entry name" value="YjgF-like"/>
    <property type="match status" value="1"/>
</dbReference>
<name>A0A022VTB7_TRIRU</name>
<protein>
    <recommendedName>
        <fullName evidence="3">YjgH family protein</fullName>
    </recommendedName>
</protein>